<accession>A0AAE0YXI1</accession>
<feature type="repeat" description="WD" evidence="5">
    <location>
        <begin position="318"/>
        <end position="359"/>
    </location>
</feature>
<keyword evidence="1 5" id="KW-0853">WD repeat</keyword>
<dbReference type="InterPro" id="IPR015943">
    <property type="entry name" value="WD40/YVTN_repeat-like_dom_sf"/>
</dbReference>
<dbReference type="PROSITE" id="PS50294">
    <property type="entry name" value="WD_REPEATS_REGION"/>
    <property type="match status" value="5"/>
</dbReference>
<evidence type="ECO:0000256" key="2">
    <source>
        <dbReference type="ARBA" id="ARBA00022737"/>
    </source>
</evidence>
<dbReference type="CDD" id="cd00200">
    <property type="entry name" value="WD40"/>
    <property type="match status" value="1"/>
</dbReference>
<evidence type="ECO:0000256" key="3">
    <source>
        <dbReference type="ARBA" id="ARBA00038366"/>
    </source>
</evidence>
<protein>
    <recommendedName>
        <fullName evidence="4">Actin-interacting protein 1</fullName>
    </recommendedName>
</protein>
<evidence type="ECO:0000256" key="4">
    <source>
        <dbReference type="ARBA" id="ARBA00067845"/>
    </source>
</evidence>
<evidence type="ECO:0000313" key="7">
    <source>
        <dbReference type="Proteomes" id="UP001283361"/>
    </source>
</evidence>
<dbReference type="InterPro" id="IPR001680">
    <property type="entry name" value="WD40_rpt"/>
</dbReference>
<dbReference type="FunFam" id="2.130.10.10:FF:000167">
    <property type="entry name" value="Actin-interacting protein 1"/>
    <property type="match status" value="1"/>
</dbReference>
<dbReference type="InterPro" id="IPR019775">
    <property type="entry name" value="WD40_repeat_CS"/>
</dbReference>
<dbReference type="PRINTS" id="PR00320">
    <property type="entry name" value="GPROTEINBRPT"/>
</dbReference>
<dbReference type="PANTHER" id="PTHR19856:SF0">
    <property type="entry name" value="WD REPEAT-CONTAINING PROTEIN 1"/>
    <property type="match status" value="1"/>
</dbReference>
<evidence type="ECO:0000256" key="5">
    <source>
        <dbReference type="PROSITE-ProRule" id="PRU00221"/>
    </source>
</evidence>
<gene>
    <name evidence="6" type="ORF">RRG08_006616</name>
</gene>
<dbReference type="InterPro" id="IPR020472">
    <property type="entry name" value="WD40_PAC1"/>
</dbReference>
<dbReference type="GO" id="GO:0051015">
    <property type="term" value="F:actin filament binding"/>
    <property type="evidence" value="ECO:0007669"/>
    <property type="project" value="TreeGrafter"/>
</dbReference>
<evidence type="ECO:0000256" key="1">
    <source>
        <dbReference type="ARBA" id="ARBA00022574"/>
    </source>
</evidence>
<proteinExistence type="inferred from homology"/>
<feature type="repeat" description="WD" evidence="5">
    <location>
        <begin position="55"/>
        <end position="96"/>
    </location>
</feature>
<dbReference type="Gene3D" id="2.130.10.10">
    <property type="entry name" value="YVTN repeat-like/Quinoprotein amine dehydrogenase"/>
    <property type="match status" value="2"/>
</dbReference>
<evidence type="ECO:0000313" key="6">
    <source>
        <dbReference type="EMBL" id="KAK3758037.1"/>
    </source>
</evidence>
<dbReference type="Proteomes" id="UP001283361">
    <property type="component" value="Unassembled WGS sequence"/>
</dbReference>
<keyword evidence="7" id="KW-1185">Reference proteome</keyword>
<feature type="repeat" description="WD" evidence="5">
    <location>
        <begin position="580"/>
        <end position="600"/>
    </location>
</feature>
<dbReference type="PROSITE" id="PS50082">
    <property type="entry name" value="WD_REPEATS_2"/>
    <property type="match status" value="6"/>
</dbReference>
<dbReference type="PANTHER" id="PTHR19856">
    <property type="entry name" value="WD-REPEATCONTAINING PROTEIN WDR1"/>
    <property type="match status" value="1"/>
</dbReference>
<dbReference type="Pfam" id="PF00400">
    <property type="entry name" value="WD40"/>
    <property type="match status" value="7"/>
</dbReference>
<comment type="caution">
    <text evidence="6">The sequence shown here is derived from an EMBL/GenBank/DDBJ whole genome shotgun (WGS) entry which is preliminary data.</text>
</comment>
<dbReference type="GO" id="GO:0040011">
    <property type="term" value="P:locomotion"/>
    <property type="evidence" value="ECO:0007669"/>
    <property type="project" value="TreeGrafter"/>
</dbReference>
<dbReference type="EMBL" id="JAWDGP010005301">
    <property type="protein sequence ID" value="KAK3758037.1"/>
    <property type="molecule type" value="Genomic_DNA"/>
</dbReference>
<organism evidence="6 7">
    <name type="scientific">Elysia crispata</name>
    <name type="common">lettuce slug</name>
    <dbReference type="NCBI Taxonomy" id="231223"/>
    <lineage>
        <taxon>Eukaryota</taxon>
        <taxon>Metazoa</taxon>
        <taxon>Spiralia</taxon>
        <taxon>Lophotrochozoa</taxon>
        <taxon>Mollusca</taxon>
        <taxon>Gastropoda</taxon>
        <taxon>Heterobranchia</taxon>
        <taxon>Euthyneura</taxon>
        <taxon>Panpulmonata</taxon>
        <taxon>Sacoglossa</taxon>
        <taxon>Placobranchoidea</taxon>
        <taxon>Plakobranchidae</taxon>
        <taxon>Elysia</taxon>
    </lineage>
</organism>
<dbReference type="InterPro" id="IPR036322">
    <property type="entry name" value="WD40_repeat_dom_sf"/>
</dbReference>
<dbReference type="GO" id="GO:0030833">
    <property type="term" value="P:regulation of actin filament polymerization"/>
    <property type="evidence" value="ECO:0007669"/>
    <property type="project" value="UniProtKB-ARBA"/>
</dbReference>
<feature type="repeat" description="WD" evidence="5">
    <location>
        <begin position="522"/>
        <end position="555"/>
    </location>
</feature>
<dbReference type="SMART" id="SM00320">
    <property type="entry name" value="WD40"/>
    <property type="match status" value="10"/>
</dbReference>
<dbReference type="SUPFAM" id="SSF50978">
    <property type="entry name" value="WD40 repeat-like"/>
    <property type="match status" value="2"/>
</dbReference>
<keyword evidence="2" id="KW-0677">Repeat</keyword>
<dbReference type="GO" id="GO:0030042">
    <property type="term" value="P:actin filament depolymerization"/>
    <property type="evidence" value="ECO:0007669"/>
    <property type="project" value="TreeGrafter"/>
</dbReference>
<reference evidence="6" key="1">
    <citation type="journal article" date="2023" name="G3 (Bethesda)">
        <title>A reference genome for the long-term kleptoplast-retaining sea slug Elysia crispata morphotype clarki.</title>
        <authorList>
            <person name="Eastman K.E."/>
            <person name="Pendleton A.L."/>
            <person name="Shaikh M.A."/>
            <person name="Suttiyut T."/>
            <person name="Ogas R."/>
            <person name="Tomko P."/>
            <person name="Gavelis G."/>
            <person name="Widhalm J.R."/>
            <person name="Wisecaver J.H."/>
        </authorList>
    </citation>
    <scope>NUCLEOTIDE SEQUENCE</scope>
    <source>
        <strain evidence="6">ECLA1</strain>
    </source>
</reference>
<feature type="repeat" description="WD" evidence="5">
    <location>
        <begin position="186"/>
        <end position="227"/>
    </location>
</feature>
<sequence>MATFTWNSTYASLPRTVRGQPVIISGDPKGENFLYCNGSNVYIRNIENTAVCDVYHEHAKETYVAKYSPSRFYIASGDKEGKVRVWDTVKAEHLLKAEHMALSGAVKDLDWTMDSQKLIAVGEGRERYLKAFTFDSGNSVGDMIGHSKFINSVAIKQSRPMRAVTGSEDFSTVFFEGPPFKFKCTKTDHTNFVNCVRYSPDGSSFISGGSDGKLHMYDGTTSDYIAEIGEPKAHAGGIYAISFSPDSKQLLSVSGDKTAKIWDLESRVVQTEFVLGKQVVDDMQLGCLWQGNNIITISKTGFINFLDPANPSQPKKIVKGHNKSITSLAVTNDGCGFFTGGSDGLIISWDAKTSDCDDFKGKGHANQVSDMVLDGDRLITVSMDDTIRFNSIKSLEYGNDCTKLDSQPRGLDSKNGVTVVACLNHLIVLDGSGQKVSILPINFEALSVSISPSGTEVAVGSNTELHIFSLSNKTLSETKTQPTNEVTAVEYSPDGAYLAFASRNKIHIYNITDWKDEVGQWGGQHAGKVTCLKWSPNSQRLITASLDSFIILWELGKLVGHKPNVKAHPMSHVNKIGWLDNNTILTAGQDCNVKIWTVSE</sequence>
<dbReference type="FunFam" id="2.130.10.10:FF:000102">
    <property type="entry name" value="Actin-interacting protein 1"/>
    <property type="match status" value="1"/>
</dbReference>
<dbReference type="GO" id="GO:0030864">
    <property type="term" value="C:cortical actin cytoskeleton"/>
    <property type="evidence" value="ECO:0007669"/>
    <property type="project" value="TreeGrafter"/>
</dbReference>
<dbReference type="GO" id="GO:0030834">
    <property type="term" value="P:regulation of actin filament depolymerization"/>
    <property type="evidence" value="ECO:0007669"/>
    <property type="project" value="UniProtKB-ARBA"/>
</dbReference>
<comment type="similarity">
    <text evidence="3">Belongs to the WD repeat AIP1 family.</text>
</comment>
<feature type="repeat" description="WD" evidence="5">
    <location>
        <begin position="231"/>
        <end position="266"/>
    </location>
</feature>
<name>A0AAE0YXI1_9GAST</name>
<dbReference type="AlphaFoldDB" id="A0AAE0YXI1"/>
<dbReference type="PROSITE" id="PS00678">
    <property type="entry name" value="WD_REPEATS_1"/>
    <property type="match status" value="2"/>
</dbReference>